<proteinExistence type="predicted"/>
<accession>A0A7C5VEX8</accession>
<dbReference type="EMBL" id="DRXE01000066">
    <property type="protein sequence ID" value="HHM67445.1"/>
    <property type="molecule type" value="Genomic_DNA"/>
</dbReference>
<reference evidence="1" key="1">
    <citation type="journal article" date="2020" name="mSystems">
        <title>Genome- and Community-Level Interaction Insights into Carbon Utilization and Element Cycling Functions of Hydrothermarchaeota in Hydrothermal Sediment.</title>
        <authorList>
            <person name="Zhou Z."/>
            <person name="Liu Y."/>
            <person name="Xu W."/>
            <person name="Pan J."/>
            <person name="Luo Z.H."/>
            <person name="Li M."/>
        </authorList>
    </citation>
    <scope>NUCLEOTIDE SEQUENCE [LARGE SCALE GENOMIC DNA]</scope>
    <source>
        <strain evidence="1">SpSt-1071</strain>
    </source>
</reference>
<name>A0A7C5VEX8_9DEIN</name>
<evidence type="ECO:0000313" key="1">
    <source>
        <dbReference type="EMBL" id="HHM67445.1"/>
    </source>
</evidence>
<protein>
    <submittedName>
        <fullName evidence="1">Uncharacterized protein</fullName>
    </submittedName>
</protein>
<dbReference type="AlphaFoldDB" id="A0A7C5VEX8"/>
<organism evidence="1">
    <name type="scientific">Thermus caliditerrae</name>
    <dbReference type="NCBI Taxonomy" id="1330700"/>
    <lineage>
        <taxon>Bacteria</taxon>
        <taxon>Thermotogati</taxon>
        <taxon>Deinococcota</taxon>
        <taxon>Deinococci</taxon>
        <taxon>Thermales</taxon>
        <taxon>Thermaceae</taxon>
        <taxon>Thermus</taxon>
    </lineage>
</organism>
<comment type="caution">
    <text evidence="1">The sequence shown here is derived from an EMBL/GenBank/DDBJ whole genome shotgun (WGS) entry which is preliminary data.</text>
</comment>
<gene>
    <name evidence="1" type="ORF">ENM28_01760</name>
</gene>
<sequence>MASHTVEVARLSPHRYVTRCGCGGGTYHLHWDAGTFRLTEEAVRYLVRVLGEILSPEGAGVVWLGSVGLRLARGEGWQLQRLLAESLRPEKEVPELQAVWLRYTN</sequence>